<dbReference type="AlphaFoldDB" id="A0A438GFA0"/>
<evidence type="ECO:0000313" key="2">
    <source>
        <dbReference type="Proteomes" id="UP000288805"/>
    </source>
</evidence>
<protein>
    <submittedName>
        <fullName evidence="1">Uncharacterized protein</fullName>
    </submittedName>
</protein>
<evidence type="ECO:0000313" key="1">
    <source>
        <dbReference type="EMBL" id="RVW70870.1"/>
    </source>
</evidence>
<accession>A0A438GFA0</accession>
<reference evidence="1 2" key="1">
    <citation type="journal article" date="2018" name="PLoS Genet.">
        <title>Population sequencing reveals clonal diversity and ancestral inbreeding in the grapevine cultivar Chardonnay.</title>
        <authorList>
            <person name="Roach M.J."/>
            <person name="Johnson D.L."/>
            <person name="Bohlmann J."/>
            <person name="van Vuuren H.J."/>
            <person name="Jones S.J."/>
            <person name="Pretorius I.S."/>
            <person name="Schmidt S.A."/>
            <person name="Borneman A.R."/>
        </authorList>
    </citation>
    <scope>NUCLEOTIDE SEQUENCE [LARGE SCALE GENOMIC DNA]</scope>
    <source>
        <strain evidence="2">cv. Chardonnay</strain>
        <tissue evidence="1">Leaf</tissue>
    </source>
</reference>
<dbReference type="Proteomes" id="UP000288805">
    <property type="component" value="Unassembled WGS sequence"/>
</dbReference>
<name>A0A438GFA0_VITVI</name>
<dbReference type="EMBL" id="QGNW01000452">
    <property type="protein sequence ID" value="RVW70870.1"/>
    <property type="molecule type" value="Genomic_DNA"/>
</dbReference>
<sequence length="152" mass="17597">MLSMIFQYPILMSIGNRNINYIQLPIKDDDDVRLMFHSVAQIPPSNTIEMYLQTRPRNHSYGLSPLFDHEIMGHDVKVPTKGNLAMHTDDMNENLVEHEEMGRGNLIVVTQSVMIATNDYVDISFTNEDDDVKFYDEDEINEKNYDDEPPTN</sequence>
<proteinExistence type="predicted"/>
<comment type="caution">
    <text evidence="1">The sequence shown here is derived from an EMBL/GenBank/DDBJ whole genome shotgun (WGS) entry which is preliminary data.</text>
</comment>
<organism evidence="1 2">
    <name type="scientific">Vitis vinifera</name>
    <name type="common">Grape</name>
    <dbReference type="NCBI Taxonomy" id="29760"/>
    <lineage>
        <taxon>Eukaryota</taxon>
        <taxon>Viridiplantae</taxon>
        <taxon>Streptophyta</taxon>
        <taxon>Embryophyta</taxon>
        <taxon>Tracheophyta</taxon>
        <taxon>Spermatophyta</taxon>
        <taxon>Magnoliopsida</taxon>
        <taxon>eudicotyledons</taxon>
        <taxon>Gunneridae</taxon>
        <taxon>Pentapetalae</taxon>
        <taxon>rosids</taxon>
        <taxon>Vitales</taxon>
        <taxon>Vitaceae</taxon>
        <taxon>Viteae</taxon>
        <taxon>Vitis</taxon>
    </lineage>
</organism>
<gene>
    <name evidence="1" type="ORF">CK203_061440</name>
</gene>